<dbReference type="GO" id="GO:0003676">
    <property type="term" value="F:nucleic acid binding"/>
    <property type="evidence" value="ECO:0007669"/>
    <property type="project" value="InterPro"/>
</dbReference>
<dbReference type="GO" id="GO:0015074">
    <property type="term" value="P:DNA integration"/>
    <property type="evidence" value="ECO:0007669"/>
    <property type="project" value="InterPro"/>
</dbReference>
<dbReference type="InterPro" id="IPR012337">
    <property type="entry name" value="RNaseH-like_sf"/>
</dbReference>
<reference evidence="2 3" key="1">
    <citation type="submission" date="2016-02" db="EMBL/GenBank/DDBJ databases">
        <title>Genome analysis of coral dinoflagellate symbionts highlights evolutionary adaptations to a symbiotic lifestyle.</title>
        <authorList>
            <person name="Aranda M."/>
            <person name="Li Y."/>
            <person name="Liew Y.J."/>
            <person name="Baumgarten S."/>
            <person name="Simakov O."/>
            <person name="Wilson M."/>
            <person name="Piel J."/>
            <person name="Ashoor H."/>
            <person name="Bougouffa S."/>
            <person name="Bajic V.B."/>
            <person name="Ryu T."/>
            <person name="Ravasi T."/>
            <person name="Bayer T."/>
            <person name="Micklem G."/>
            <person name="Kim H."/>
            <person name="Bhak J."/>
            <person name="Lajeunesse T.C."/>
            <person name="Voolstra C.R."/>
        </authorList>
    </citation>
    <scope>NUCLEOTIDE SEQUENCE [LARGE SCALE GENOMIC DNA]</scope>
    <source>
        <strain evidence="2 3">CCMP2467</strain>
    </source>
</reference>
<proteinExistence type="predicted"/>
<protein>
    <recommendedName>
        <fullName evidence="1">Integrase catalytic domain-containing protein</fullName>
    </recommendedName>
</protein>
<evidence type="ECO:0000313" key="3">
    <source>
        <dbReference type="Proteomes" id="UP000186817"/>
    </source>
</evidence>
<feature type="non-terminal residue" evidence="2">
    <location>
        <position position="426"/>
    </location>
</feature>
<dbReference type="PROSITE" id="PS50994">
    <property type="entry name" value="INTEGRASE"/>
    <property type="match status" value="1"/>
</dbReference>
<dbReference type="InterPro" id="IPR036397">
    <property type="entry name" value="RNaseH_sf"/>
</dbReference>
<sequence length="426" mass="47886">MQTEARRCYPSRFQQKPVDVLYARPINDTLAWKEALEELESRFVNTHKKPFNLNATDPLRVTLEQLVPWRIERVQAAWTPQSRRFPQDIAFTHRGAALKLSTGELVLESEDMAQITYPKQRFARPVRVGLFFFGFPKETPETAAAAEQPGEQQATSSTRPLHGFETELWFEDPPREVDKKLQYSIARLHVNMGHPPKAELIRLMAASGNLTRKVLLALDSLRCGSCIRLQKPRPPPVSSVAPAFTGYFGEVLQADLVYIRTINGVAVPVLGMVCEATNYHAAKALTSRNPAELLQTIIEIWYRPLGLPLHFKCDAGGEFAAELAAWHGRSGVLHEVIPAEAHFRLGKIERRNSLMRSLTERIIDERGIYNIEELNKALPAVTFSMNSCTYSYGRSPFQAVFGRVPRPIGDLSSDPRSLVTSPNEGD</sequence>
<dbReference type="EMBL" id="LSRX01006654">
    <property type="protein sequence ID" value="OLP73021.1"/>
    <property type="molecule type" value="Genomic_DNA"/>
</dbReference>
<dbReference type="Proteomes" id="UP000186817">
    <property type="component" value="Unassembled WGS sequence"/>
</dbReference>
<name>A0A1Q9BQT3_SYMMI</name>
<evidence type="ECO:0000259" key="1">
    <source>
        <dbReference type="PROSITE" id="PS50994"/>
    </source>
</evidence>
<comment type="caution">
    <text evidence="2">The sequence shown here is derived from an EMBL/GenBank/DDBJ whole genome shotgun (WGS) entry which is preliminary data.</text>
</comment>
<feature type="domain" description="Integrase catalytic" evidence="1">
    <location>
        <begin position="238"/>
        <end position="413"/>
    </location>
</feature>
<accession>A0A1Q9BQT3</accession>
<evidence type="ECO:0000313" key="2">
    <source>
        <dbReference type="EMBL" id="OLP73021.1"/>
    </source>
</evidence>
<dbReference type="Gene3D" id="3.30.420.10">
    <property type="entry name" value="Ribonuclease H-like superfamily/Ribonuclease H"/>
    <property type="match status" value="1"/>
</dbReference>
<dbReference type="InterPro" id="IPR001584">
    <property type="entry name" value="Integrase_cat-core"/>
</dbReference>
<dbReference type="SUPFAM" id="SSF53098">
    <property type="entry name" value="Ribonuclease H-like"/>
    <property type="match status" value="1"/>
</dbReference>
<dbReference type="AlphaFoldDB" id="A0A1Q9BQT3"/>
<gene>
    <name evidence="2" type="ORF">AK812_SmicGene47918</name>
</gene>
<keyword evidence="3" id="KW-1185">Reference proteome</keyword>
<organism evidence="2 3">
    <name type="scientific">Symbiodinium microadriaticum</name>
    <name type="common">Dinoflagellate</name>
    <name type="synonym">Zooxanthella microadriatica</name>
    <dbReference type="NCBI Taxonomy" id="2951"/>
    <lineage>
        <taxon>Eukaryota</taxon>
        <taxon>Sar</taxon>
        <taxon>Alveolata</taxon>
        <taxon>Dinophyceae</taxon>
        <taxon>Suessiales</taxon>
        <taxon>Symbiodiniaceae</taxon>
        <taxon>Symbiodinium</taxon>
    </lineage>
</organism>